<feature type="domain" description="Secretin/TonB short N-terminal" evidence="9">
    <location>
        <begin position="46"/>
        <end position="97"/>
    </location>
</feature>
<feature type="chain" id="PRO_5002972159" evidence="8">
    <location>
        <begin position="22"/>
        <end position="1181"/>
    </location>
</feature>
<dbReference type="SUPFAM" id="SSF49464">
    <property type="entry name" value="Carboxypeptidase regulatory domain-like"/>
    <property type="match status" value="1"/>
</dbReference>
<dbReference type="Gene3D" id="2.40.170.20">
    <property type="entry name" value="TonB-dependent receptor, beta-barrel domain"/>
    <property type="match status" value="1"/>
</dbReference>
<evidence type="ECO:0000313" key="10">
    <source>
        <dbReference type="EMBL" id="ACU03127.1"/>
    </source>
</evidence>
<evidence type="ECO:0000256" key="6">
    <source>
        <dbReference type="ARBA" id="ARBA00023237"/>
    </source>
</evidence>
<dbReference type="InterPro" id="IPR039426">
    <property type="entry name" value="TonB-dep_rcpt-like"/>
</dbReference>
<dbReference type="NCBIfam" id="TIGR04056">
    <property type="entry name" value="OMP_RagA_SusC"/>
    <property type="match status" value="1"/>
</dbReference>
<evidence type="ECO:0000256" key="1">
    <source>
        <dbReference type="ARBA" id="ARBA00004571"/>
    </source>
</evidence>
<dbReference type="GO" id="GO:0009279">
    <property type="term" value="C:cell outer membrane"/>
    <property type="evidence" value="ECO:0007669"/>
    <property type="project" value="UniProtKB-SubCell"/>
</dbReference>
<organism evidence="10 11">
    <name type="scientific">Pedobacter heparinus (strain ATCC 13125 / DSM 2366 / CIP 104194 / JCM 7457 / NBRC 12017 / NCIMB 9290 / NRRL B-14731 / HIM 762-3)</name>
    <dbReference type="NCBI Taxonomy" id="485917"/>
    <lineage>
        <taxon>Bacteria</taxon>
        <taxon>Pseudomonadati</taxon>
        <taxon>Bacteroidota</taxon>
        <taxon>Sphingobacteriia</taxon>
        <taxon>Sphingobacteriales</taxon>
        <taxon>Sphingobacteriaceae</taxon>
        <taxon>Pedobacter</taxon>
    </lineage>
</organism>
<evidence type="ECO:0000256" key="5">
    <source>
        <dbReference type="ARBA" id="ARBA00023136"/>
    </source>
</evidence>
<keyword evidence="5 7" id="KW-0472">Membrane</keyword>
<dbReference type="NCBIfam" id="TIGR04057">
    <property type="entry name" value="SusC_RagA_signa"/>
    <property type="match status" value="1"/>
</dbReference>
<dbReference type="InterPro" id="IPR011662">
    <property type="entry name" value="Secretin/TonB_short_N"/>
</dbReference>
<dbReference type="STRING" id="485917.Phep_0905"/>
<dbReference type="InterPro" id="IPR012910">
    <property type="entry name" value="Plug_dom"/>
</dbReference>
<evidence type="ECO:0000259" key="9">
    <source>
        <dbReference type="SMART" id="SM00965"/>
    </source>
</evidence>
<dbReference type="Pfam" id="PF07715">
    <property type="entry name" value="Plug"/>
    <property type="match status" value="1"/>
</dbReference>
<dbReference type="Proteomes" id="UP000000852">
    <property type="component" value="Chromosome"/>
</dbReference>
<evidence type="ECO:0000256" key="3">
    <source>
        <dbReference type="ARBA" id="ARBA00022452"/>
    </source>
</evidence>
<dbReference type="eggNOG" id="COG1629">
    <property type="taxonomic scope" value="Bacteria"/>
</dbReference>
<dbReference type="PROSITE" id="PS52016">
    <property type="entry name" value="TONB_DEPENDENT_REC_3"/>
    <property type="match status" value="1"/>
</dbReference>
<dbReference type="OrthoDB" id="9768177at2"/>
<reference evidence="10 11" key="1">
    <citation type="journal article" date="2009" name="Stand. Genomic Sci.">
        <title>Complete genome sequence of Pedobacter heparinus type strain (HIM 762-3).</title>
        <authorList>
            <person name="Han C."/>
            <person name="Spring S."/>
            <person name="Lapidus A."/>
            <person name="Del Rio T.G."/>
            <person name="Tice H."/>
            <person name="Copeland A."/>
            <person name="Cheng J.F."/>
            <person name="Lucas S."/>
            <person name="Chen F."/>
            <person name="Nolan M."/>
            <person name="Bruce D."/>
            <person name="Goodwin L."/>
            <person name="Pitluck S."/>
            <person name="Ivanova N."/>
            <person name="Mavromatis K."/>
            <person name="Mikhailova N."/>
            <person name="Pati A."/>
            <person name="Chen A."/>
            <person name="Palaniappan K."/>
            <person name="Land M."/>
            <person name="Hauser L."/>
            <person name="Chang Y.J."/>
            <person name="Jeffries C.C."/>
            <person name="Saunders E."/>
            <person name="Chertkov O."/>
            <person name="Brettin T."/>
            <person name="Goker M."/>
            <person name="Rohde M."/>
            <person name="Bristow J."/>
            <person name="Eisen J.A."/>
            <person name="Markowitz V."/>
            <person name="Hugenholtz P."/>
            <person name="Kyrpides N.C."/>
            <person name="Klenk H.P."/>
            <person name="Detter J.C."/>
        </authorList>
    </citation>
    <scope>NUCLEOTIDE SEQUENCE [LARGE SCALE GENOMIC DNA]</scope>
    <source>
        <strain evidence="11">ATCC 13125 / DSM 2366 / CIP 104194 / JCM 7457 / NBRC 12017 / NCIMB 9290 / NRRL B-14731 / HIM 762-3</strain>
    </source>
</reference>
<feature type="signal peptide" evidence="8">
    <location>
        <begin position="1"/>
        <end position="21"/>
    </location>
</feature>
<comment type="subcellular location">
    <subcellularLocation>
        <location evidence="1 7">Cell outer membrane</location>
        <topology evidence="1 7">Multi-pass membrane protein</topology>
    </subcellularLocation>
</comment>
<evidence type="ECO:0000256" key="2">
    <source>
        <dbReference type="ARBA" id="ARBA00022448"/>
    </source>
</evidence>
<evidence type="ECO:0000256" key="7">
    <source>
        <dbReference type="PROSITE-ProRule" id="PRU01360"/>
    </source>
</evidence>
<dbReference type="Pfam" id="PF13715">
    <property type="entry name" value="CarbopepD_reg_2"/>
    <property type="match status" value="1"/>
</dbReference>
<name>C6Y2R4_PEDHD</name>
<evidence type="ECO:0000313" key="11">
    <source>
        <dbReference type="Proteomes" id="UP000000852"/>
    </source>
</evidence>
<keyword evidence="10" id="KW-0675">Receptor</keyword>
<dbReference type="InterPro" id="IPR036942">
    <property type="entry name" value="Beta-barrel_TonB_sf"/>
</dbReference>
<keyword evidence="2 7" id="KW-0813">Transport</keyword>
<evidence type="ECO:0000256" key="4">
    <source>
        <dbReference type="ARBA" id="ARBA00022692"/>
    </source>
</evidence>
<dbReference type="Gene3D" id="2.60.40.1120">
    <property type="entry name" value="Carboxypeptidase-like, regulatory domain"/>
    <property type="match status" value="1"/>
</dbReference>
<proteinExistence type="inferred from homology"/>
<dbReference type="SUPFAM" id="SSF56935">
    <property type="entry name" value="Porins"/>
    <property type="match status" value="1"/>
</dbReference>
<dbReference type="Gene3D" id="2.170.130.10">
    <property type="entry name" value="TonB-dependent receptor, plug domain"/>
    <property type="match status" value="1"/>
</dbReference>
<keyword evidence="6 7" id="KW-0998">Cell outer membrane</keyword>
<dbReference type="EMBL" id="CP001681">
    <property type="protein sequence ID" value="ACU03127.1"/>
    <property type="molecule type" value="Genomic_DNA"/>
</dbReference>
<keyword evidence="8" id="KW-0732">Signal</keyword>
<gene>
    <name evidence="10" type="ordered locus">Phep_0905</name>
</gene>
<dbReference type="KEGG" id="phe:Phep_0905"/>
<keyword evidence="4 7" id="KW-0812">Transmembrane</keyword>
<dbReference type="RefSeq" id="WP_012781071.1">
    <property type="nucleotide sequence ID" value="NC_013061.1"/>
</dbReference>
<evidence type="ECO:0000256" key="8">
    <source>
        <dbReference type="SAM" id="SignalP"/>
    </source>
</evidence>
<sequence>MRLTTVILIASLMQVSATTLAQRITIKGNPISLKAIFTEIKKQTGFQVLYQSAQLNKAKPIKIALNNVPLEEAMPQILADQQLDFEIEDKTIIIKERSPSLLDKLSNVISNMVRNLTIKGRVVDQDGKPLPNASIRVKGKSAVTNTNSEGEFEIKGVDEDAVLLVSYVGYKTLEIALKDAVMPLEIKLNAATGELEEVKVVYNTGYQELNKERATGSFVQIDNKSIKRGVSTNILDRISYLTSSLRKGGNGEASVNGTDISIRGLSTVNANQKPLIVIDGFPYEEYIFGFGGQIILNNLNPNDVESATILRDAAAASIWGARSANGVIVITTKKGKFDQKANVSFFSNTTIGERPDLFKANIMSSNDMIDYEKKLFKIGVYNDYDDLYPSSNSFPSLSSGIELLLANRRGEISDSQTIINLEKLRNNDVRNDVNKYLLRSSVNQQYNLNVSGGSNKMNYYGSIGYDKELKSAIGNEYNRLTLRLDNNYRITNNIELNTYVSYTQSKTQNNGISYDQYIANGINQVSPYTMLADENGNLLSVPKRLRSSYIDTVKTRGLVDWHYNPIEEISNQDNTDKLSTIRFGGGLIYKIIQGLNLNLKGQYDHSLSNSEDYKSIRSYEVRDNINTYMFLNALGQPQYPIPLGGTLNFRSMRQTSYNLQGQLNFSKTFDAHAISAIGGFNVNESQRDLNSNKKWGYDPLTLGFANNMDYNTRYAMRASSGNTGTIPKDNGSLSGSLNRSLSYYSNVGYTLLNKYTLNASARIDAANLFGVKANLKAKPTWSFGTGWNISKEDFFDVGSISSLSLRATYGYNGNVDNNATSFPVIRYQLASLPYSIPQQYATSVSPPNPGLTWEKVKVINLGLDISMFGNRLIGSVDYYIKKAGDLISSQPVDPTVGVNSYTGNFGALKAEGIDLNLTALVLNYGIKVNSAISLSYNKEEITDYYLAPSLLIQPLNYLSNQVLAGKPRNYLYSYRWAGLNSQTGDPMGVVDGQIVPFTTVLGSTGVAPNTHPTDLIYHGRSTAPVFGNMLNTISYKGFSTSFNITYAFGYYFRRPSVNFSLIQYTWGGHGDYKNRWQKPGDELFTNVPSLPLMSDGRDEFYAYSEVLVEKADHIRLRDIRLSYDLNKGQVRKFPFTNISFYVLANDLNVLLWRANNHNIDPENLNKVPNPRSISVGLTLNY</sequence>
<comment type="similarity">
    <text evidence="7">Belongs to the TonB-dependent receptor family.</text>
</comment>
<dbReference type="InterPro" id="IPR023997">
    <property type="entry name" value="TonB-dep_OMP_SusC/RagA_CS"/>
</dbReference>
<dbReference type="HOGENOM" id="CLU_004317_0_1_10"/>
<dbReference type="InterPro" id="IPR023996">
    <property type="entry name" value="TonB-dep_OMP_SusC/RagA"/>
</dbReference>
<protein>
    <submittedName>
        <fullName evidence="10">TonB-dependent receptor</fullName>
    </submittedName>
</protein>
<keyword evidence="3 7" id="KW-1134">Transmembrane beta strand</keyword>
<keyword evidence="11" id="KW-1185">Reference proteome</keyword>
<dbReference type="AlphaFoldDB" id="C6Y2R4"/>
<accession>C6Y2R4</accession>
<dbReference type="InterPro" id="IPR008969">
    <property type="entry name" value="CarboxyPept-like_regulatory"/>
</dbReference>
<dbReference type="SMART" id="SM00965">
    <property type="entry name" value="STN"/>
    <property type="match status" value="1"/>
</dbReference>
<dbReference type="InterPro" id="IPR037066">
    <property type="entry name" value="Plug_dom_sf"/>
</dbReference>